<gene>
    <name evidence="1" type="ORF">ThimaDRAFT_2954</name>
</gene>
<evidence type="ECO:0000313" key="1">
    <source>
        <dbReference type="EMBL" id="EGV17895.1"/>
    </source>
</evidence>
<evidence type="ECO:0008006" key="3">
    <source>
        <dbReference type="Google" id="ProtNLM"/>
    </source>
</evidence>
<protein>
    <recommendedName>
        <fullName evidence="3">Magnesium transporter MgtE intracellular domain-containing protein</fullName>
    </recommendedName>
</protein>
<dbReference type="RefSeq" id="WP_007193826.1">
    <property type="nucleotide sequence ID" value="NZ_AFWV01000009.1"/>
</dbReference>
<dbReference type="Proteomes" id="UP000005459">
    <property type="component" value="Unassembled WGS sequence"/>
</dbReference>
<dbReference type="EMBL" id="AFWV01000009">
    <property type="protein sequence ID" value="EGV17895.1"/>
    <property type="molecule type" value="Genomic_DNA"/>
</dbReference>
<name>F9UDF1_9GAMM</name>
<reference evidence="1 2" key="1">
    <citation type="submission" date="2011-06" db="EMBL/GenBank/DDBJ databases">
        <title>The draft genome of Thiocapsa marina 5811.</title>
        <authorList>
            <consortium name="US DOE Joint Genome Institute (JGI-PGF)"/>
            <person name="Lucas S."/>
            <person name="Han J."/>
            <person name="Cheng J.-F."/>
            <person name="Goodwin L."/>
            <person name="Pitluck S."/>
            <person name="Peters L."/>
            <person name="Land M.L."/>
            <person name="Hauser L."/>
            <person name="Vogl K."/>
            <person name="Liu Z."/>
            <person name="Imhoff J."/>
            <person name="Thiel V."/>
            <person name="Frigaard N.-U."/>
            <person name="Bryant D."/>
            <person name="Woyke T.J."/>
        </authorList>
    </citation>
    <scope>NUCLEOTIDE SEQUENCE [LARGE SCALE GENOMIC DNA]</scope>
    <source>
        <strain evidence="1 2">5811</strain>
    </source>
</reference>
<evidence type="ECO:0000313" key="2">
    <source>
        <dbReference type="Proteomes" id="UP000005459"/>
    </source>
</evidence>
<organism evidence="1 2">
    <name type="scientific">Thiocapsa marina 5811</name>
    <dbReference type="NCBI Taxonomy" id="768671"/>
    <lineage>
        <taxon>Bacteria</taxon>
        <taxon>Pseudomonadati</taxon>
        <taxon>Pseudomonadota</taxon>
        <taxon>Gammaproteobacteria</taxon>
        <taxon>Chromatiales</taxon>
        <taxon>Chromatiaceae</taxon>
        <taxon>Thiocapsa</taxon>
    </lineage>
</organism>
<dbReference type="SUPFAM" id="SSF158791">
    <property type="entry name" value="MgtE N-terminal domain-like"/>
    <property type="match status" value="1"/>
</dbReference>
<accession>F9UDF1</accession>
<sequence>MELMNNTLNRPQQFAVHPVRSDARSDESSDQDVVTVRRACGRGEFDAARLRFLRLREPSQVRLLEDIPRSEAVRLAGGLPSYTVARLCERVPKTLRRAIVRALPEVKRHGVSVILDYRRRI</sequence>
<proteinExistence type="predicted"/>
<dbReference type="eggNOG" id="ENOG503473K">
    <property type="taxonomic scope" value="Bacteria"/>
</dbReference>
<dbReference type="AlphaFoldDB" id="F9UDF1"/>
<keyword evidence="2" id="KW-1185">Reference proteome</keyword>